<dbReference type="InterPro" id="IPR036396">
    <property type="entry name" value="Cyt_P450_sf"/>
</dbReference>
<dbReference type="InterPro" id="IPR002397">
    <property type="entry name" value="Cyt_P450_B"/>
</dbReference>
<sequence>MSRPSSPTPVVRLYETTDPSALWPELLKKYGEIAPVELEPGVHGWLLLSWRLNWEVMRDHQTYARDPDRWAAMTDGRIGPQSPLRILFGKYQSALYSDGAEHERYRNALLTALKSLTFSQVVQHITAAADQLIDAFCLHGKADLVTQYTRQLPVTVLCRLFGLGPAEVMRICLEMQAMWGEGPDAFPARLRIAEMLTDLARRRRRAPGNDLASSLVAQGLSDVEVRDNLLLIIAAADDPVTHLIGNTIRMLLVDSGVRARLATSSTLIAETVNTALWTDPPLQTLIGRYPVQDVRLAGAHVRAGDCLVLGFAAASLDLMARSGPDAMLTNRAHLTWGVGPHTCPVRGQDMALAIAETAVDRLLRRLPDLALSVPPDQLRWRPSLTVRGLEALPVRFTPVPVSNPGGTSWDTPAAPTPSISTPPAESTSPPKDANSSKKARWYGWLFPGTWRSGH</sequence>
<dbReference type="PRINTS" id="PR00359">
    <property type="entry name" value="BP450"/>
</dbReference>
<accession>A0ABY4L7E0</accession>
<evidence type="ECO:0000256" key="1">
    <source>
        <dbReference type="ARBA" id="ARBA00010617"/>
    </source>
</evidence>
<dbReference type="EMBL" id="CP051627">
    <property type="protein sequence ID" value="UPT22310.1"/>
    <property type="molecule type" value="Genomic_DNA"/>
</dbReference>
<dbReference type="CDD" id="cd20623">
    <property type="entry name" value="CYP_unk"/>
    <property type="match status" value="1"/>
</dbReference>
<dbReference type="PANTHER" id="PTHR46696:SF1">
    <property type="entry name" value="CYTOCHROME P450 YJIB-RELATED"/>
    <property type="match status" value="1"/>
</dbReference>
<dbReference type="Proteomes" id="UP000832041">
    <property type="component" value="Chromosome"/>
</dbReference>
<feature type="compositionally biased region" description="Low complexity" evidence="2">
    <location>
        <begin position="411"/>
        <end position="430"/>
    </location>
</feature>
<reference evidence="3 4" key="1">
    <citation type="submission" date="2020-04" db="EMBL/GenBank/DDBJ databases">
        <title>Thermobifida alba genome sequencing and assembly.</title>
        <authorList>
            <person name="Luzics S."/>
            <person name="Horvath B."/>
            <person name="Nagy I."/>
            <person name="Toth A."/>
            <person name="Nagy I."/>
            <person name="Kukolya J."/>
        </authorList>
    </citation>
    <scope>NUCLEOTIDE SEQUENCE [LARGE SCALE GENOMIC DNA]</scope>
    <source>
        <strain evidence="3 4">DSM 43795</strain>
    </source>
</reference>
<evidence type="ECO:0000256" key="2">
    <source>
        <dbReference type="SAM" id="MobiDB-lite"/>
    </source>
</evidence>
<dbReference type="Gene3D" id="1.10.630.10">
    <property type="entry name" value="Cytochrome P450"/>
    <property type="match status" value="1"/>
</dbReference>
<keyword evidence="4" id="KW-1185">Reference proteome</keyword>
<evidence type="ECO:0000313" key="3">
    <source>
        <dbReference type="EMBL" id="UPT22310.1"/>
    </source>
</evidence>
<evidence type="ECO:0000313" key="4">
    <source>
        <dbReference type="Proteomes" id="UP000832041"/>
    </source>
</evidence>
<organism evidence="3 4">
    <name type="scientific">Thermobifida alba</name>
    <name type="common">Thermomonospora alba</name>
    <dbReference type="NCBI Taxonomy" id="53522"/>
    <lineage>
        <taxon>Bacteria</taxon>
        <taxon>Bacillati</taxon>
        <taxon>Actinomycetota</taxon>
        <taxon>Actinomycetes</taxon>
        <taxon>Streptosporangiales</taxon>
        <taxon>Nocardiopsidaceae</taxon>
        <taxon>Thermobifida</taxon>
    </lineage>
</organism>
<protein>
    <submittedName>
        <fullName evidence="3">Cytochrome P450</fullName>
    </submittedName>
</protein>
<feature type="region of interest" description="Disordered" evidence="2">
    <location>
        <begin position="400"/>
        <end position="436"/>
    </location>
</feature>
<name>A0ABY4L7E0_THEAE</name>
<dbReference type="PANTHER" id="PTHR46696">
    <property type="entry name" value="P450, PUTATIVE (EUROFUNG)-RELATED"/>
    <property type="match status" value="1"/>
</dbReference>
<gene>
    <name evidence="3" type="ORF">FOF52_16165</name>
</gene>
<dbReference type="RefSeq" id="WP_248590792.1">
    <property type="nucleotide sequence ID" value="NZ_BAABEB010000039.1"/>
</dbReference>
<dbReference type="SUPFAM" id="SSF48264">
    <property type="entry name" value="Cytochrome P450"/>
    <property type="match status" value="1"/>
</dbReference>
<proteinExistence type="inferred from homology"/>
<comment type="similarity">
    <text evidence="1">Belongs to the cytochrome P450 family.</text>
</comment>